<protein>
    <submittedName>
        <fullName evidence="3">Acyltransferase</fullName>
    </submittedName>
</protein>
<feature type="transmembrane region" description="Helical" evidence="1">
    <location>
        <begin position="68"/>
        <end position="86"/>
    </location>
</feature>
<feature type="transmembrane region" description="Helical" evidence="1">
    <location>
        <begin position="156"/>
        <end position="176"/>
    </location>
</feature>
<feature type="domain" description="Acyltransferase 3" evidence="2">
    <location>
        <begin position="6"/>
        <end position="295"/>
    </location>
</feature>
<reference evidence="3 4" key="1">
    <citation type="submission" date="2019-03" db="EMBL/GenBank/DDBJ databases">
        <title>Complete genome assembly of MDR B. fragilis.</title>
        <authorList>
            <person name="Sydenham T.V."/>
            <person name="Hasman H."/>
            <person name="Justesen U.S."/>
        </authorList>
    </citation>
    <scope>NUCLEOTIDE SEQUENCE [LARGE SCALE GENOMIC DNA]</scope>
    <source>
        <strain evidence="3 4">DCMOUH0067B</strain>
    </source>
</reference>
<proteinExistence type="predicted"/>
<keyword evidence="1" id="KW-1133">Transmembrane helix</keyword>
<organism evidence="3 4">
    <name type="scientific">Bacteroides fragilis</name>
    <dbReference type="NCBI Taxonomy" id="817"/>
    <lineage>
        <taxon>Bacteria</taxon>
        <taxon>Pseudomonadati</taxon>
        <taxon>Bacteroidota</taxon>
        <taxon>Bacteroidia</taxon>
        <taxon>Bacteroidales</taxon>
        <taxon>Bacteroidaceae</taxon>
        <taxon>Bacteroides</taxon>
    </lineage>
</organism>
<gene>
    <name evidence="3" type="ORF">IA74_018230</name>
</gene>
<dbReference type="Proteomes" id="UP000028294">
    <property type="component" value="Chromosome"/>
</dbReference>
<dbReference type="AlphaFoldDB" id="A0AAP8ZVT3"/>
<dbReference type="EMBL" id="CP036553">
    <property type="protein sequence ID" value="QCQ37878.1"/>
    <property type="molecule type" value="Genomic_DNA"/>
</dbReference>
<accession>A0AAP8ZVT3</accession>
<feature type="transmembrane region" description="Helical" evidence="1">
    <location>
        <begin position="188"/>
        <end position="206"/>
    </location>
</feature>
<keyword evidence="1" id="KW-0812">Transmembrane</keyword>
<dbReference type="Pfam" id="PF01757">
    <property type="entry name" value="Acyl_transf_3"/>
    <property type="match status" value="1"/>
</dbReference>
<feature type="transmembrane region" description="Helical" evidence="1">
    <location>
        <begin position="212"/>
        <end position="230"/>
    </location>
</feature>
<name>A0AAP8ZVT3_BACFG</name>
<dbReference type="RefSeq" id="WP_137569122.1">
    <property type="nucleotide sequence ID" value="NZ_CP036553.1"/>
</dbReference>
<keyword evidence="3" id="KW-0012">Acyltransferase</keyword>
<keyword evidence="3" id="KW-0808">Transferase</keyword>
<evidence type="ECO:0000313" key="4">
    <source>
        <dbReference type="Proteomes" id="UP000028294"/>
    </source>
</evidence>
<feature type="transmembrane region" description="Helical" evidence="1">
    <location>
        <begin position="125"/>
        <end position="144"/>
    </location>
</feature>
<dbReference type="GO" id="GO:0016747">
    <property type="term" value="F:acyltransferase activity, transferring groups other than amino-acyl groups"/>
    <property type="evidence" value="ECO:0007669"/>
    <property type="project" value="InterPro"/>
</dbReference>
<feature type="transmembrane region" description="Helical" evidence="1">
    <location>
        <begin position="250"/>
        <end position="270"/>
    </location>
</feature>
<feature type="transmembrane region" description="Helical" evidence="1">
    <location>
        <begin position="98"/>
        <end position="118"/>
    </location>
</feature>
<evidence type="ECO:0000313" key="3">
    <source>
        <dbReference type="EMBL" id="QCQ37878.1"/>
    </source>
</evidence>
<feature type="transmembrane region" description="Helical" evidence="1">
    <location>
        <begin position="276"/>
        <end position="295"/>
    </location>
</feature>
<feature type="transmembrane region" description="Helical" evidence="1">
    <location>
        <begin position="34"/>
        <end position="56"/>
    </location>
</feature>
<sequence>MKDRDTSIDILKCLAAIAITNSHMDVLYHPYEQLATGGAIGDVLFFFCSGFTLFYGRMGRFDNWYKRRINRIYPTIFAWAIISSIFFDNNHNMKDILISGGGWFVSCIMLYYIILYFIQKFFMCHLKSVFACVLVITIIWYLFIPQTTGYNMYGDTYFKWCHYFIFMLLGGIIGVTKHSWRIHSKTDSIKLICCVICFYGTLHITWKTPSLECLQILSLVPLAGITLYLYKLCNSSYAKRLYNNTKVKCFIRLIGGLCLEIYLVQGKLLTDKLNNVFPFNILIIFIAIVIVAYIVRCVSRIFSQTFKDQEYNWKSILNPF</sequence>
<keyword evidence="1" id="KW-0472">Membrane</keyword>
<evidence type="ECO:0000256" key="1">
    <source>
        <dbReference type="SAM" id="Phobius"/>
    </source>
</evidence>
<evidence type="ECO:0000259" key="2">
    <source>
        <dbReference type="Pfam" id="PF01757"/>
    </source>
</evidence>
<dbReference type="InterPro" id="IPR002656">
    <property type="entry name" value="Acyl_transf_3_dom"/>
</dbReference>